<evidence type="ECO:0000313" key="1">
    <source>
        <dbReference type="EMBL" id="VVD74997.1"/>
    </source>
</evidence>
<dbReference type="EMBL" id="CABPSA010000001">
    <property type="protein sequence ID" value="VVD74997.1"/>
    <property type="molecule type" value="Genomic_DNA"/>
</dbReference>
<dbReference type="Proteomes" id="UP000343335">
    <property type="component" value="Unassembled WGS sequence"/>
</dbReference>
<organism evidence="1 2">
    <name type="scientific">Pandoraea commovens</name>
    <dbReference type="NCBI Taxonomy" id="2508289"/>
    <lineage>
        <taxon>Bacteria</taxon>
        <taxon>Pseudomonadati</taxon>
        <taxon>Pseudomonadota</taxon>
        <taxon>Betaproteobacteria</taxon>
        <taxon>Burkholderiales</taxon>
        <taxon>Burkholderiaceae</taxon>
        <taxon>Pandoraea</taxon>
    </lineage>
</organism>
<reference evidence="1 2" key="1">
    <citation type="submission" date="2019-08" db="EMBL/GenBank/DDBJ databases">
        <authorList>
            <person name="Peeters C."/>
        </authorList>
    </citation>
    <scope>NUCLEOTIDE SEQUENCE [LARGE SCALE GENOMIC DNA]</scope>
    <source>
        <strain evidence="1 2">LMG 31010</strain>
    </source>
</reference>
<accession>A0A5E4SH47</accession>
<dbReference type="AlphaFoldDB" id="A0A5E4SH47"/>
<name>A0A5E4SH47_9BURK</name>
<proteinExistence type="predicted"/>
<protein>
    <submittedName>
        <fullName evidence="1">Uncharacterized protein</fullName>
    </submittedName>
</protein>
<evidence type="ECO:0000313" key="2">
    <source>
        <dbReference type="Proteomes" id="UP000343335"/>
    </source>
</evidence>
<sequence length="38" mass="4389">MFAAEIRRYHAGWHDAVHGTPCQSDDLAYRLGYRDATH</sequence>
<gene>
    <name evidence="1" type="ORF">PCO31010_00828</name>
</gene>